<dbReference type="AlphaFoldDB" id="A0A1G2GV25"/>
<reference evidence="6 7" key="1">
    <citation type="journal article" date="2016" name="Nat. Commun.">
        <title>Thousands of microbial genomes shed light on interconnected biogeochemical processes in an aquifer system.</title>
        <authorList>
            <person name="Anantharaman K."/>
            <person name="Brown C.T."/>
            <person name="Hug L.A."/>
            <person name="Sharon I."/>
            <person name="Castelle C.J."/>
            <person name="Probst A.J."/>
            <person name="Thomas B.C."/>
            <person name="Singh A."/>
            <person name="Wilkins M.J."/>
            <person name="Karaoz U."/>
            <person name="Brodie E.L."/>
            <person name="Williams K.H."/>
            <person name="Hubbard S.S."/>
            <person name="Banfield J.F."/>
        </authorList>
    </citation>
    <scope>NUCLEOTIDE SEQUENCE [LARGE SCALE GENOMIC DNA]</scope>
</reference>
<evidence type="ECO:0000256" key="4">
    <source>
        <dbReference type="ARBA" id="ARBA00035176"/>
    </source>
</evidence>
<evidence type="ECO:0000256" key="1">
    <source>
        <dbReference type="ARBA" id="ARBA00007596"/>
    </source>
</evidence>
<dbReference type="NCBIfam" id="TIGR01023">
    <property type="entry name" value="rpmG_bact"/>
    <property type="match status" value="1"/>
</dbReference>
<comment type="similarity">
    <text evidence="1 5">Belongs to the bacterial ribosomal protein bL33 family.</text>
</comment>
<dbReference type="STRING" id="1802126.A3B25_00055"/>
<gene>
    <name evidence="5" type="primary">rpmG</name>
    <name evidence="6" type="ORF">A3B25_00055</name>
</gene>
<name>A0A1G2GV25_9BACT</name>
<dbReference type="SUPFAM" id="SSF57829">
    <property type="entry name" value="Zn-binding ribosomal proteins"/>
    <property type="match status" value="1"/>
</dbReference>
<dbReference type="GO" id="GO:1990904">
    <property type="term" value="C:ribonucleoprotein complex"/>
    <property type="evidence" value="ECO:0007669"/>
    <property type="project" value="UniProtKB-KW"/>
</dbReference>
<comment type="caution">
    <text evidence="6">The sequence shown here is derived from an EMBL/GenBank/DDBJ whole genome shotgun (WGS) entry which is preliminary data.</text>
</comment>
<dbReference type="Gene3D" id="2.20.28.120">
    <property type="entry name" value="Ribosomal protein L33"/>
    <property type="match status" value="1"/>
</dbReference>
<evidence type="ECO:0000313" key="6">
    <source>
        <dbReference type="EMBL" id="OGZ54054.1"/>
    </source>
</evidence>
<dbReference type="Proteomes" id="UP000179106">
    <property type="component" value="Unassembled WGS sequence"/>
</dbReference>
<dbReference type="GO" id="GO:0003735">
    <property type="term" value="F:structural constituent of ribosome"/>
    <property type="evidence" value="ECO:0007669"/>
    <property type="project" value="InterPro"/>
</dbReference>
<dbReference type="InterPro" id="IPR038584">
    <property type="entry name" value="Ribosomal_bL33_sf"/>
</dbReference>
<dbReference type="HAMAP" id="MF_00294">
    <property type="entry name" value="Ribosomal_bL33"/>
    <property type="match status" value="1"/>
</dbReference>
<dbReference type="Pfam" id="PF00471">
    <property type="entry name" value="Ribosomal_L33"/>
    <property type="match status" value="1"/>
</dbReference>
<dbReference type="GO" id="GO:0005840">
    <property type="term" value="C:ribosome"/>
    <property type="evidence" value="ECO:0007669"/>
    <property type="project" value="UniProtKB-KW"/>
</dbReference>
<dbReference type="EMBL" id="MHNW01000011">
    <property type="protein sequence ID" value="OGZ54054.1"/>
    <property type="molecule type" value="Genomic_DNA"/>
</dbReference>
<keyword evidence="3 5" id="KW-0687">Ribonucleoprotein</keyword>
<dbReference type="GO" id="GO:0005737">
    <property type="term" value="C:cytoplasm"/>
    <property type="evidence" value="ECO:0007669"/>
    <property type="project" value="UniProtKB-ARBA"/>
</dbReference>
<evidence type="ECO:0000256" key="2">
    <source>
        <dbReference type="ARBA" id="ARBA00022980"/>
    </source>
</evidence>
<dbReference type="InterPro" id="IPR001705">
    <property type="entry name" value="Ribosomal_bL33"/>
</dbReference>
<evidence type="ECO:0000313" key="7">
    <source>
        <dbReference type="Proteomes" id="UP000179106"/>
    </source>
</evidence>
<organism evidence="6 7">
    <name type="scientific">Candidatus Ryanbacteria bacterium RIFCSPLOWO2_01_FULL_48_26</name>
    <dbReference type="NCBI Taxonomy" id="1802126"/>
    <lineage>
        <taxon>Bacteria</taxon>
        <taxon>Candidatus Ryaniibacteriota</taxon>
    </lineage>
</organism>
<proteinExistence type="inferred from homology"/>
<dbReference type="GO" id="GO:0006412">
    <property type="term" value="P:translation"/>
    <property type="evidence" value="ECO:0007669"/>
    <property type="project" value="UniProtKB-UniRule"/>
</dbReference>
<keyword evidence="2 5" id="KW-0689">Ribosomal protein</keyword>
<dbReference type="InterPro" id="IPR011332">
    <property type="entry name" value="Ribosomal_zn-bd"/>
</dbReference>
<sequence length="59" mass="6941">MAKSKRSENLVALRCATCKTRTYYVNKNKKTVERKLEVTKFCKFCRKHTTQKEVKISGK</sequence>
<protein>
    <recommendedName>
        <fullName evidence="4 5">Large ribosomal subunit protein bL33</fullName>
    </recommendedName>
</protein>
<evidence type="ECO:0000256" key="3">
    <source>
        <dbReference type="ARBA" id="ARBA00023274"/>
    </source>
</evidence>
<evidence type="ECO:0000256" key="5">
    <source>
        <dbReference type="HAMAP-Rule" id="MF_00294"/>
    </source>
</evidence>
<accession>A0A1G2GV25</accession>
<dbReference type="NCBIfam" id="NF001764">
    <property type="entry name" value="PRK00504.1"/>
    <property type="match status" value="1"/>
</dbReference>